<evidence type="ECO:0000256" key="1">
    <source>
        <dbReference type="SAM" id="SignalP"/>
    </source>
</evidence>
<proteinExistence type="evidence at transcript level"/>
<protein>
    <submittedName>
        <fullName evidence="2">LFRFamide-1</fullName>
    </submittedName>
</protein>
<dbReference type="EMBL" id="KY287993">
    <property type="protein sequence ID" value="AQS80524.1"/>
    <property type="molecule type" value="mRNA"/>
</dbReference>
<accession>A0A1S6JQ40</accession>
<feature type="signal peptide" evidence="1">
    <location>
        <begin position="1"/>
        <end position="24"/>
    </location>
</feature>
<organism evidence="2">
    <name type="scientific">Charonia tritonis</name>
    <name type="common">giant triton snail</name>
    <dbReference type="NCBI Taxonomy" id="1960912"/>
    <lineage>
        <taxon>Eukaryota</taxon>
        <taxon>Metazoa</taxon>
        <taxon>Spiralia</taxon>
        <taxon>Lophotrochozoa</taxon>
        <taxon>Mollusca</taxon>
        <taxon>Gastropoda</taxon>
        <taxon>Caenogastropoda</taxon>
        <taxon>Littorinimorpha</taxon>
        <taxon>Tonnoidea</taxon>
        <taxon>Ranellidae</taxon>
        <taxon>Charonia</taxon>
    </lineage>
</organism>
<evidence type="ECO:0000313" key="2">
    <source>
        <dbReference type="EMBL" id="AQS80524.1"/>
    </source>
</evidence>
<name>A0A1S6JQ40_9CAEN</name>
<keyword evidence="1" id="KW-0732">Signal</keyword>
<reference evidence="2" key="1">
    <citation type="journal article" date="2017" name="Peptides">
        <title>Neuropeptides encoded within a neural transcriptome of the giant triton snail Charonia tritonis, a Crown-of-Thorns Starfish predator.</title>
        <authorList>
            <person name="Bose U."/>
            <person name="Suwansa-Ard S."/>
            <person name="Maikaeo L."/>
            <person name="Motti C.A."/>
            <person name="Hall M.R."/>
            <person name="Cummins S.F."/>
        </authorList>
    </citation>
    <scope>NUCLEOTIDE SEQUENCE</scope>
    <source>
        <tissue evidence="2">Nervous tissue</tissue>
    </source>
</reference>
<sequence length="148" mass="16975">MEMSQVIQMLTVVMTCLLVAAVWCEEQQGSQLEDMAASQPQKRSVGLPADDEAYPAVYTGDDDMDKRSSLFRFGKRGSLFRFGKRGSLFRFGKRGSLFRFGKRGSLFRFGKRADDVADELEMYPDMYVSDDDLKRVVKSFHWGRETEE</sequence>
<dbReference type="AlphaFoldDB" id="A0A1S6JQ40"/>
<feature type="chain" id="PRO_5010515594" evidence="1">
    <location>
        <begin position="25"/>
        <end position="148"/>
    </location>
</feature>